<feature type="compositionally biased region" description="Basic and acidic residues" evidence="18">
    <location>
        <begin position="583"/>
        <end position="594"/>
    </location>
</feature>
<feature type="compositionally biased region" description="Low complexity" evidence="18">
    <location>
        <begin position="385"/>
        <end position="402"/>
    </location>
</feature>
<keyword evidence="8" id="KW-0519">Myristate</keyword>
<dbReference type="PROSITE" id="PS50089">
    <property type="entry name" value="ZF_RING_2"/>
    <property type="match status" value="1"/>
</dbReference>
<feature type="compositionally biased region" description="Polar residues" evidence="18">
    <location>
        <begin position="112"/>
        <end position="132"/>
    </location>
</feature>
<feature type="region of interest" description="Disordered" evidence="18">
    <location>
        <begin position="709"/>
        <end position="743"/>
    </location>
</feature>
<feature type="compositionally biased region" description="Low complexity" evidence="18">
    <location>
        <begin position="101"/>
        <end position="111"/>
    </location>
</feature>
<dbReference type="SMART" id="SM00064">
    <property type="entry name" value="FYVE"/>
    <property type="match status" value="1"/>
</dbReference>
<evidence type="ECO:0000259" key="20">
    <source>
        <dbReference type="PROSITE" id="PS50178"/>
    </source>
</evidence>
<protein>
    <recommendedName>
        <fullName evidence="6">RING-type E3 ubiquitin transferase</fullName>
        <ecNumber evidence="6">2.3.2.27</ecNumber>
    </recommendedName>
</protein>
<dbReference type="EC" id="2.3.2.27" evidence="6"/>
<feature type="compositionally biased region" description="Low complexity" evidence="18">
    <location>
        <begin position="78"/>
        <end position="89"/>
    </location>
</feature>
<keyword evidence="9" id="KW-0479">Metal-binding</keyword>
<proteinExistence type="predicted"/>
<feature type="region of interest" description="Disordered" evidence="18">
    <location>
        <begin position="570"/>
        <end position="673"/>
    </location>
</feature>
<dbReference type="GO" id="GO:0070936">
    <property type="term" value="P:protein K48-linked ubiquitination"/>
    <property type="evidence" value="ECO:0007669"/>
    <property type="project" value="TreeGrafter"/>
</dbReference>
<comment type="caution">
    <text evidence="21">The sequence shown here is derived from an EMBL/GenBank/DDBJ whole genome shotgun (WGS) entry which is preliminary data.</text>
</comment>
<evidence type="ECO:0000256" key="3">
    <source>
        <dbReference type="ARBA" id="ARBA00004177"/>
    </source>
</evidence>
<comment type="catalytic activity">
    <reaction evidence="1">
        <text>S-ubiquitinyl-[E2 ubiquitin-conjugating enzyme]-L-cysteine + [acceptor protein]-L-lysine = [E2 ubiquitin-conjugating enzyme]-L-cysteine + N(6)-ubiquitinyl-[acceptor protein]-L-lysine.</text>
        <dbReference type="EC" id="2.3.2.27"/>
    </reaction>
</comment>
<dbReference type="Pfam" id="PF13639">
    <property type="entry name" value="zf-RING_2"/>
    <property type="match status" value="1"/>
</dbReference>
<keyword evidence="13" id="KW-0862">Zinc</keyword>
<feature type="region of interest" description="Disordered" evidence="18">
    <location>
        <begin position="381"/>
        <end position="418"/>
    </location>
</feature>
<dbReference type="VEuPathDB" id="FungiDB:AAP_04182"/>
<dbReference type="GO" id="GO:0008270">
    <property type="term" value="F:zinc ion binding"/>
    <property type="evidence" value="ECO:0007669"/>
    <property type="project" value="UniProtKB-KW"/>
</dbReference>
<dbReference type="Pfam" id="PF01363">
    <property type="entry name" value="FYVE"/>
    <property type="match status" value="1"/>
</dbReference>
<evidence type="ECO:0000256" key="8">
    <source>
        <dbReference type="ARBA" id="ARBA00022707"/>
    </source>
</evidence>
<dbReference type="PROSITE" id="PS50178">
    <property type="entry name" value="ZF_FYVE"/>
    <property type="match status" value="1"/>
</dbReference>
<evidence type="ECO:0000256" key="5">
    <source>
        <dbReference type="ARBA" id="ARBA00004906"/>
    </source>
</evidence>
<dbReference type="InterPro" id="IPR011011">
    <property type="entry name" value="Znf_FYVE_PHD"/>
</dbReference>
<comment type="subcellular location">
    <subcellularLocation>
        <location evidence="3">Endosome</location>
    </subcellularLocation>
    <subcellularLocation>
        <location evidence="4">Lysosome</location>
    </subcellularLocation>
    <subcellularLocation>
        <location evidence="2">Membrane</location>
        <topology evidence="2">Peripheral membrane protein</topology>
    </subcellularLocation>
</comment>
<evidence type="ECO:0000313" key="22">
    <source>
        <dbReference type="Proteomes" id="UP000242877"/>
    </source>
</evidence>
<feature type="compositionally biased region" description="Polar residues" evidence="18">
    <location>
        <begin position="20"/>
        <end position="33"/>
    </location>
</feature>
<dbReference type="GO" id="GO:0005768">
    <property type="term" value="C:endosome"/>
    <property type="evidence" value="ECO:0007669"/>
    <property type="project" value="UniProtKB-SubCell"/>
</dbReference>
<evidence type="ECO:0000256" key="9">
    <source>
        <dbReference type="ARBA" id="ARBA00022723"/>
    </source>
</evidence>
<dbReference type="Gene3D" id="3.30.40.10">
    <property type="entry name" value="Zinc/RING finger domain, C3HC4 (zinc finger)"/>
    <property type="match status" value="2"/>
</dbReference>
<dbReference type="PANTHER" id="PTHR46661:SF4">
    <property type="entry name" value="RING-TYPE DOMAIN-CONTAINING PROTEIN"/>
    <property type="match status" value="1"/>
</dbReference>
<dbReference type="AlphaFoldDB" id="A0A167XAA6"/>
<accession>A0A167XAA6</accession>
<dbReference type="GO" id="GO:0016020">
    <property type="term" value="C:membrane"/>
    <property type="evidence" value="ECO:0007669"/>
    <property type="project" value="UniProtKB-SubCell"/>
</dbReference>
<feature type="compositionally biased region" description="Low complexity" evidence="18">
    <location>
        <begin position="1"/>
        <end position="17"/>
    </location>
</feature>
<dbReference type="EMBL" id="AZGZ01000019">
    <property type="protein sequence ID" value="KZZ89831.1"/>
    <property type="molecule type" value="Genomic_DNA"/>
</dbReference>
<evidence type="ECO:0000259" key="19">
    <source>
        <dbReference type="PROSITE" id="PS50089"/>
    </source>
</evidence>
<evidence type="ECO:0000256" key="1">
    <source>
        <dbReference type="ARBA" id="ARBA00000900"/>
    </source>
</evidence>
<organism evidence="21 22">
    <name type="scientific">Ascosphaera apis ARSEF 7405</name>
    <dbReference type="NCBI Taxonomy" id="392613"/>
    <lineage>
        <taxon>Eukaryota</taxon>
        <taxon>Fungi</taxon>
        <taxon>Dikarya</taxon>
        <taxon>Ascomycota</taxon>
        <taxon>Pezizomycotina</taxon>
        <taxon>Eurotiomycetes</taxon>
        <taxon>Eurotiomycetidae</taxon>
        <taxon>Onygenales</taxon>
        <taxon>Ascosphaeraceae</taxon>
        <taxon>Ascosphaera</taxon>
    </lineage>
</organism>
<comment type="pathway">
    <text evidence="5">Protein modification; protein ubiquitination.</text>
</comment>
<sequence>MSSSRGASSSPSLPAAGYQHLSSPESAAYSDQSGAARHDQQSSTLLQNDPFEACFDASLSTPSRMAAASAIARTSNDPSSRPAAPSIPALTSTSWNTANTGSLLRGSSSSGDPQASLFSTSSDASGGTSPTGLTGMREGARHSSLPIFAPNFVSSPIVSSASPTWSTGAGGPSVGVSSVNIPQQFAQLSISSNTATSRATPDTSLPSSIDGASASITSAPATRLQSPQRLSLNPFRNRILQQQEQQQQQQQQLLISPVQSPSETTTVQAQSQPPAYMTTEYIPPPWQPDSEVSACPICHHEFSFWYRKHHCRKCGRVVCANCSPHRITIPRQYIVRPPTREADSPRLTTPGLTGVAKSNVANVRKRGSLDFLTSIFDNQEVPSTSQRGGASSSAAGLQGQNQPSSERPTPSNDSLFSYFSFNQKPANQSSALFAAGTSTSVNNPALGGGEEVRLCNPCVPDPNLEPPTVPSINNQSMNTVSGLAQSSVGDSSRHLFPEQSADGGRRSTDSQTGEDGRSRHSSLHNMPSALAYHPYSRTDTRPRSTSTPIQHTATNQTFDSMLANFDFNERRPRAESRRHHFTRHGDDRHHDSRGGRSLPALATSAISSRLTRGRHHRSGHSISNHQHSRPDDHTGQSTPRSTRHRRRIPEEDICPVCSRPLPPRGPDGSETPREEHISACIENTTAALTSETSSGSAMVNRPGMSAPNAVGTSLSQTTRGSEGPSMVAVASSPGTGRNPRCDNPHLMRMLSFKATEKDCCQMSDGSPQECSICMEEYSMGEELARLECLCKFHKKCIIGWFTRKPECPVHKTPSWEEP</sequence>
<keyword evidence="14" id="KW-0472">Membrane</keyword>
<evidence type="ECO:0000256" key="13">
    <source>
        <dbReference type="ARBA" id="ARBA00022833"/>
    </source>
</evidence>
<dbReference type="GO" id="GO:0061630">
    <property type="term" value="F:ubiquitin protein ligase activity"/>
    <property type="evidence" value="ECO:0007669"/>
    <property type="project" value="UniProtKB-EC"/>
</dbReference>
<dbReference type="InterPro" id="IPR013083">
    <property type="entry name" value="Znf_RING/FYVE/PHD"/>
</dbReference>
<evidence type="ECO:0000256" key="18">
    <source>
        <dbReference type="SAM" id="MobiDB-lite"/>
    </source>
</evidence>
<dbReference type="SUPFAM" id="SSF57850">
    <property type="entry name" value="RING/U-box"/>
    <property type="match status" value="1"/>
</dbReference>
<dbReference type="OrthoDB" id="660555at2759"/>
<feature type="domain" description="RING-type" evidence="19">
    <location>
        <begin position="770"/>
        <end position="811"/>
    </location>
</feature>
<feature type="compositionally biased region" description="Polar residues" evidence="18">
    <location>
        <begin position="403"/>
        <end position="418"/>
    </location>
</feature>
<keyword evidence="12" id="KW-0833">Ubl conjugation pathway</keyword>
<feature type="compositionally biased region" description="Polar residues" evidence="18">
    <location>
        <begin position="710"/>
        <end position="720"/>
    </location>
</feature>
<evidence type="ECO:0000313" key="21">
    <source>
        <dbReference type="EMBL" id="KZZ89831.1"/>
    </source>
</evidence>
<evidence type="ECO:0000256" key="14">
    <source>
        <dbReference type="ARBA" id="ARBA00023136"/>
    </source>
</evidence>
<dbReference type="InterPro" id="IPR000306">
    <property type="entry name" value="Znf_FYVE"/>
</dbReference>
<feature type="compositionally biased region" description="Polar residues" evidence="18">
    <location>
        <begin position="253"/>
        <end position="273"/>
    </location>
</feature>
<evidence type="ECO:0000256" key="12">
    <source>
        <dbReference type="ARBA" id="ARBA00022786"/>
    </source>
</evidence>
<feature type="compositionally biased region" description="Basic and acidic residues" evidence="18">
    <location>
        <begin position="503"/>
        <end position="518"/>
    </location>
</feature>
<feature type="domain" description="FYVE-type" evidence="20">
    <location>
        <begin position="289"/>
        <end position="330"/>
    </location>
</feature>
<feature type="region of interest" description="Disordered" evidence="18">
    <location>
        <begin position="1"/>
        <end position="50"/>
    </location>
</feature>
<dbReference type="SUPFAM" id="SSF57903">
    <property type="entry name" value="FYVE/PHD zinc finger"/>
    <property type="match status" value="1"/>
</dbReference>
<dbReference type="CDD" id="cd16489">
    <property type="entry name" value="mRING-CH-C4HC2H_ZNRF"/>
    <property type="match status" value="1"/>
</dbReference>
<keyword evidence="22" id="KW-1185">Reference proteome</keyword>
<dbReference type="InterPro" id="IPR001841">
    <property type="entry name" value="Znf_RING"/>
</dbReference>
<keyword evidence="16" id="KW-0449">Lipoprotein</keyword>
<feature type="compositionally biased region" description="Polar residues" evidence="18">
    <location>
        <begin position="90"/>
        <end position="100"/>
    </location>
</feature>
<evidence type="ECO:0000256" key="17">
    <source>
        <dbReference type="PROSITE-ProRule" id="PRU00175"/>
    </source>
</evidence>
<name>A0A167XAA6_9EURO</name>
<keyword evidence="7" id="KW-0808">Transferase</keyword>
<feature type="region of interest" description="Disordered" evidence="18">
    <location>
        <begin position="65"/>
        <end position="138"/>
    </location>
</feature>
<dbReference type="Proteomes" id="UP000242877">
    <property type="component" value="Unassembled WGS sequence"/>
</dbReference>
<feature type="region of interest" description="Disordered" evidence="18">
    <location>
        <begin position="251"/>
        <end position="273"/>
    </location>
</feature>
<keyword evidence="15" id="KW-0458">Lysosome</keyword>
<dbReference type="InterPro" id="IPR051878">
    <property type="entry name" value="ZNRF_ubiq-protein_ligase"/>
</dbReference>
<evidence type="ECO:0000256" key="4">
    <source>
        <dbReference type="ARBA" id="ARBA00004371"/>
    </source>
</evidence>
<evidence type="ECO:0000256" key="11">
    <source>
        <dbReference type="ARBA" id="ARBA00022771"/>
    </source>
</evidence>
<evidence type="ECO:0000256" key="15">
    <source>
        <dbReference type="ARBA" id="ARBA00023228"/>
    </source>
</evidence>
<keyword evidence="11 17" id="KW-0863">Zinc-finger</keyword>
<dbReference type="InterPro" id="IPR017455">
    <property type="entry name" value="Znf_FYVE-rel"/>
</dbReference>
<feature type="compositionally biased region" description="Polar residues" evidence="18">
    <location>
        <begin position="192"/>
        <end position="207"/>
    </location>
</feature>
<dbReference type="SMART" id="SM00184">
    <property type="entry name" value="RING"/>
    <property type="match status" value="1"/>
</dbReference>
<dbReference type="PANTHER" id="PTHR46661">
    <property type="entry name" value="E3 UBIQUITIN-PROTEIN LIGASE ZNRF1-LIKE PROTEIN"/>
    <property type="match status" value="1"/>
</dbReference>
<feature type="region of interest" description="Disordered" evidence="18">
    <location>
        <begin position="482"/>
        <end position="555"/>
    </location>
</feature>
<feature type="region of interest" description="Disordered" evidence="18">
    <location>
        <begin position="192"/>
        <end position="213"/>
    </location>
</feature>
<evidence type="ECO:0000256" key="6">
    <source>
        <dbReference type="ARBA" id="ARBA00012483"/>
    </source>
</evidence>
<evidence type="ECO:0000256" key="10">
    <source>
        <dbReference type="ARBA" id="ARBA00022753"/>
    </source>
</evidence>
<gene>
    <name evidence="21" type="ORF">AAP_04182</name>
</gene>
<evidence type="ECO:0000256" key="16">
    <source>
        <dbReference type="ARBA" id="ARBA00023288"/>
    </source>
</evidence>
<evidence type="ECO:0000256" key="2">
    <source>
        <dbReference type="ARBA" id="ARBA00004170"/>
    </source>
</evidence>
<dbReference type="GO" id="GO:0043161">
    <property type="term" value="P:proteasome-mediated ubiquitin-dependent protein catabolic process"/>
    <property type="evidence" value="ECO:0007669"/>
    <property type="project" value="TreeGrafter"/>
</dbReference>
<keyword evidence="10" id="KW-0967">Endosome</keyword>
<evidence type="ECO:0000256" key="7">
    <source>
        <dbReference type="ARBA" id="ARBA00022679"/>
    </source>
</evidence>
<reference evidence="21 22" key="1">
    <citation type="journal article" date="2016" name="Genome Biol. Evol.">
        <title>Divergent and convergent evolution of fungal pathogenicity.</title>
        <authorList>
            <person name="Shang Y."/>
            <person name="Xiao G."/>
            <person name="Zheng P."/>
            <person name="Cen K."/>
            <person name="Zhan S."/>
            <person name="Wang C."/>
        </authorList>
    </citation>
    <scope>NUCLEOTIDE SEQUENCE [LARGE SCALE GENOMIC DNA]</scope>
    <source>
        <strain evidence="21 22">ARSEF 7405</strain>
    </source>
</reference>